<dbReference type="Proteomes" id="UP000229081">
    <property type="component" value="Chromosome"/>
</dbReference>
<dbReference type="AlphaFoldDB" id="A0A2K8MI39"/>
<dbReference type="EMBL" id="CP024923">
    <property type="protein sequence ID" value="ATY31429.1"/>
    <property type="molecule type" value="Genomic_DNA"/>
</dbReference>
<proteinExistence type="predicted"/>
<accession>A0A2K8MI39</accession>
<keyword evidence="1" id="KW-1133">Transmembrane helix</keyword>
<keyword evidence="1" id="KW-0812">Transmembrane</keyword>
<name>A0A2K8MI39_9SPHN</name>
<feature type="transmembrane region" description="Helical" evidence="1">
    <location>
        <begin position="35"/>
        <end position="55"/>
    </location>
</feature>
<evidence type="ECO:0000313" key="2">
    <source>
        <dbReference type="EMBL" id="ATY31429.1"/>
    </source>
</evidence>
<gene>
    <name evidence="2" type="ORF">CVN68_05060</name>
</gene>
<sequence>MKRPLAKLTFLLAAVIVTSGATVFLSDMAGLPPGWHALLAGIFGACIGIGGGRVFDRIWQKPRAGWAS</sequence>
<reference evidence="2 3" key="1">
    <citation type="submission" date="2017-11" db="EMBL/GenBank/DDBJ databases">
        <title>Complete genome sequence of Sphingomonas sp. Strain Cra20, a psychrotolerant potential plant growth promoting rhizobacteria.</title>
        <authorList>
            <person name="Luo Y."/>
        </authorList>
    </citation>
    <scope>NUCLEOTIDE SEQUENCE [LARGE SCALE GENOMIC DNA]</scope>
    <source>
        <strain evidence="2 3">Cra20</strain>
    </source>
</reference>
<dbReference type="RefSeq" id="WP_100281240.1">
    <property type="nucleotide sequence ID" value="NZ_CP024923.1"/>
</dbReference>
<keyword evidence="3" id="KW-1185">Reference proteome</keyword>
<keyword evidence="1" id="KW-0472">Membrane</keyword>
<dbReference type="KEGG" id="sphc:CVN68_05060"/>
<evidence type="ECO:0000313" key="3">
    <source>
        <dbReference type="Proteomes" id="UP000229081"/>
    </source>
</evidence>
<evidence type="ECO:0000256" key="1">
    <source>
        <dbReference type="SAM" id="Phobius"/>
    </source>
</evidence>
<organism evidence="2 3">
    <name type="scientific">Sphingomonas psychrotolerans</name>
    <dbReference type="NCBI Taxonomy" id="1327635"/>
    <lineage>
        <taxon>Bacteria</taxon>
        <taxon>Pseudomonadati</taxon>
        <taxon>Pseudomonadota</taxon>
        <taxon>Alphaproteobacteria</taxon>
        <taxon>Sphingomonadales</taxon>
        <taxon>Sphingomonadaceae</taxon>
        <taxon>Sphingomonas</taxon>
    </lineage>
</organism>
<protein>
    <submittedName>
        <fullName evidence="2">Uncharacterized protein</fullName>
    </submittedName>
</protein>